<dbReference type="PANTHER" id="PTHR42709:SF6">
    <property type="entry name" value="UNDECAPRENYL PHOSPHATE TRANSPORTER A"/>
    <property type="match status" value="1"/>
</dbReference>
<dbReference type="InterPro" id="IPR032816">
    <property type="entry name" value="VTT_dom"/>
</dbReference>
<sequence>MSLLAAVIASTFGGATGSLACYMGGRFGIKFIEKTVLKRFKTVKVGLEHAKKCFNKYGKQSVLIARVFPIARTYISIPAGIAKMHIGEFMLFSSIGAFVWNVVLIYIGFTLGEHFEYASEMGIGNKIFIIMLLIAITVFWILSFFERHKRKNRRK</sequence>
<name>A0A645JH48_9ZZZZ</name>
<evidence type="ECO:0000256" key="2">
    <source>
        <dbReference type="ARBA" id="ARBA00022475"/>
    </source>
</evidence>
<dbReference type="GO" id="GO:0005886">
    <property type="term" value="C:plasma membrane"/>
    <property type="evidence" value="ECO:0007669"/>
    <property type="project" value="UniProtKB-SubCell"/>
</dbReference>
<organism evidence="8">
    <name type="scientific">bioreactor metagenome</name>
    <dbReference type="NCBI Taxonomy" id="1076179"/>
    <lineage>
        <taxon>unclassified sequences</taxon>
        <taxon>metagenomes</taxon>
        <taxon>ecological metagenomes</taxon>
    </lineage>
</organism>
<proteinExistence type="predicted"/>
<dbReference type="InterPro" id="IPR051311">
    <property type="entry name" value="DedA_domain"/>
</dbReference>
<dbReference type="AlphaFoldDB" id="A0A645JH48"/>
<feature type="transmembrane region" description="Helical" evidence="6">
    <location>
        <begin position="127"/>
        <end position="145"/>
    </location>
</feature>
<comment type="subcellular location">
    <subcellularLocation>
        <location evidence="1">Cell membrane</location>
        <topology evidence="1">Multi-pass membrane protein</topology>
    </subcellularLocation>
</comment>
<reference evidence="8" key="1">
    <citation type="submission" date="2019-08" db="EMBL/GenBank/DDBJ databases">
        <authorList>
            <person name="Kucharzyk K."/>
            <person name="Murdoch R.W."/>
            <person name="Higgins S."/>
            <person name="Loffler F."/>
        </authorList>
    </citation>
    <scope>NUCLEOTIDE SEQUENCE</scope>
</reference>
<dbReference type="PANTHER" id="PTHR42709">
    <property type="entry name" value="ALKALINE PHOSPHATASE LIKE PROTEIN"/>
    <property type="match status" value="1"/>
</dbReference>
<comment type="caution">
    <text evidence="8">The sequence shown here is derived from an EMBL/GenBank/DDBJ whole genome shotgun (WGS) entry which is preliminary data.</text>
</comment>
<accession>A0A645JH48</accession>
<evidence type="ECO:0000256" key="6">
    <source>
        <dbReference type="SAM" id="Phobius"/>
    </source>
</evidence>
<dbReference type="Pfam" id="PF09335">
    <property type="entry name" value="VTT_dom"/>
    <property type="match status" value="1"/>
</dbReference>
<evidence type="ECO:0000313" key="8">
    <source>
        <dbReference type="EMBL" id="MPN58913.1"/>
    </source>
</evidence>
<evidence type="ECO:0000256" key="5">
    <source>
        <dbReference type="ARBA" id="ARBA00023136"/>
    </source>
</evidence>
<evidence type="ECO:0000256" key="4">
    <source>
        <dbReference type="ARBA" id="ARBA00022989"/>
    </source>
</evidence>
<protein>
    <recommendedName>
        <fullName evidence="7">VTT domain-containing protein</fullName>
    </recommendedName>
</protein>
<keyword evidence="5 6" id="KW-0472">Membrane</keyword>
<dbReference type="EMBL" id="VSSQ01132275">
    <property type="protein sequence ID" value="MPN58913.1"/>
    <property type="molecule type" value="Genomic_DNA"/>
</dbReference>
<evidence type="ECO:0000256" key="1">
    <source>
        <dbReference type="ARBA" id="ARBA00004651"/>
    </source>
</evidence>
<evidence type="ECO:0000256" key="3">
    <source>
        <dbReference type="ARBA" id="ARBA00022692"/>
    </source>
</evidence>
<feature type="transmembrane region" description="Helical" evidence="6">
    <location>
        <begin position="89"/>
        <end position="107"/>
    </location>
</feature>
<gene>
    <name evidence="8" type="ORF">SDC9_206629</name>
</gene>
<keyword evidence="2" id="KW-1003">Cell membrane</keyword>
<evidence type="ECO:0000259" key="7">
    <source>
        <dbReference type="Pfam" id="PF09335"/>
    </source>
</evidence>
<keyword evidence="4 6" id="KW-1133">Transmembrane helix</keyword>
<feature type="domain" description="VTT" evidence="7">
    <location>
        <begin position="3"/>
        <end position="108"/>
    </location>
</feature>
<keyword evidence="3 6" id="KW-0812">Transmembrane</keyword>